<organism evidence="1 2">
    <name type="scientific">Datura stramonium</name>
    <name type="common">Jimsonweed</name>
    <name type="synonym">Common thornapple</name>
    <dbReference type="NCBI Taxonomy" id="4076"/>
    <lineage>
        <taxon>Eukaryota</taxon>
        <taxon>Viridiplantae</taxon>
        <taxon>Streptophyta</taxon>
        <taxon>Embryophyta</taxon>
        <taxon>Tracheophyta</taxon>
        <taxon>Spermatophyta</taxon>
        <taxon>Magnoliopsida</taxon>
        <taxon>eudicotyledons</taxon>
        <taxon>Gunneridae</taxon>
        <taxon>Pentapetalae</taxon>
        <taxon>asterids</taxon>
        <taxon>lamiids</taxon>
        <taxon>Solanales</taxon>
        <taxon>Solanaceae</taxon>
        <taxon>Solanoideae</taxon>
        <taxon>Datureae</taxon>
        <taxon>Datura</taxon>
    </lineage>
</organism>
<dbReference type="Proteomes" id="UP000823775">
    <property type="component" value="Unassembled WGS sequence"/>
</dbReference>
<sequence length="52" mass="6032">MPCFPSELVRGQEVKITPKAMNSIYWAEPWATSEGILHCYDLKFEACIWLDL</sequence>
<dbReference type="EMBL" id="JACEIK010004030">
    <property type="protein sequence ID" value="MCD9643925.1"/>
    <property type="molecule type" value="Genomic_DNA"/>
</dbReference>
<feature type="non-terminal residue" evidence="1">
    <location>
        <position position="52"/>
    </location>
</feature>
<keyword evidence="2" id="KW-1185">Reference proteome</keyword>
<name>A0ABS8V9R7_DATST</name>
<comment type="caution">
    <text evidence="1">The sequence shown here is derived from an EMBL/GenBank/DDBJ whole genome shotgun (WGS) entry which is preliminary data.</text>
</comment>
<evidence type="ECO:0000313" key="2">
    <source>
        <dbReference type="Proteomes" id="UP000823775"/>
    </source>
</evidence>
<reference evidence="1 2" key="1">
    <citation type="journal article" date="2021" name="BMC Genomics">
        <title>Datura genome reveals duplications of psychoactive alkaloid biosynthetic genes and high mutation rate following tissue culture.</title>
        <authorList>
            <person name="Rajewski A."/>
            <person name="Carter-House D."/>
            <person name="Stajich J."/>
            <person name="Litt A."/>
        </authorList>
    </citation>
    <scope>NUCLEOTIDE SEQUENCE [LARGE SCALE GENOMIC DNA]</scope>
    <source>
        <strain evidence="1">AR-01</strain>
    </source>
</reference>
<proteinExistence type="predicted"/>
<accession>A0ABS8V9R7</accession>
<evidence type="ECO:0000313" key="1">
    <source>
        <dbReference type="EMBL" id="MCD9643925.1"/>
    </source>
</evidence>
<gene>
    <name evidence="1" type="ORF">HAX54_031817</name>
</gene>
<protein>
    <submittedName>
        <fullName evidence="1">Uncharacterized protein</fullName>
    </submittedName>
</protein>